<dbReference type="GO" id="GO:0008270">
    <property type="term" value="F:zinc ion binding"/>
    <property type="evidence" value="ECO:0007669"/>
    <property type="project" value="UniProtKB-KW"/>
</dbReference>
<evidence type="ECO:0000256" key="4">
    <source>
        <dbReference type="ARBA" id="ARBA00022786"/>
    </source>
</evidence>
<dbReference type="eggNOG" id="KOG3872">
    <property type="taxonomic scope" value="Eukaryota"/>
</dbReference>
<feature type="compositionally biased region" description="Acidic residues" evidence="7">
    <location>
        <begin position="408"/>
        <end position="424"/>
    </location>
</feature>
<evidence type="ECO:0000256" key="6">
    <source>
        <dbReference type="PROSITE-ProRule" id="PRU00175"/>
    </source>
</evidence>
<dbReference type="PROSITE" id="PS50006">
    <property type="entry name" value="FHA_DOMAIN"/>
    <property type="match status" value="1"/>
</dbReference>
<dbReference type="GO" id="GO:0006511">
    <property type="term" value="P:ubiquitin-dependent protein catabolic process"/>
    <property type="evidence" value="ECO:0007669"/>
    <property type="project" value="TreeGrafter"/>
</dbReference>
<evidence type="ECO:0008006" key="12">
    <source>
        <dbReference type="Google" id="ProtNLM"/>
    </source>
</evidence>
<feature type="domain" description="RING-type" evidence="9">
    <location>
        <begin position="353"/>
        <end position="398"/>
    </location>
</feature>
<feature type="compositionally biased region" description="Polar residues" evidence="7">
    <location>
        <begin position="507"/>
        <end position="521"/>
    </location>
</feature>
<evidence type="ECO:0000313" key="11">
    <source>
        <dbReference type="Proteomes" id="UP000016933"/>
    </source>
</evidence>
<dbReference type="InterPro" id="IPR001841">
    <property type="entry name" value="Znf_RING"/>
</dbReference>
<evidence type="ECO:0000256" key="2">
    <source>
        <dbReference type="ARBA" id="ARBA00022723"/>
    </source>
</evidence>
<dbReference type="HOGENOM" id="CLU_017542_0_0_1"/>
<dbReference type="PANTHER" id="PTHR15067">
    <property type="entry name" value="E3 UBIQUITIN-PROTEIN LIGASE RNF8"/>
    <property type="match status" value="1"/>
</dbReference>
<dbReference type="GO" id="GO:0005829">
    <property type="term" value="C:cytosol"/>
    <property type="evidence" value="ECO:0007669"/>
    <property type="project" value="TreeGrafter"/>
</dbReference>
<evidence type="ECO:0000256" key="5">
    <source>
        <dbReference type="ARBA" id="ARBA00022833"/>
    </source>
</evidence>
<dbReference type="OMA" id="TWHFKCV"/>
<dbReference type="Pfam" id="PF17123">
    <property type="entry name" value="zf-RING_11"/>
    <property type="match status" value="1"/>
</dbReference>
<keyword evidence="4" id="KW-0833">Ubl conjugation pathway</keyword>
<dbReference type="Gene3D" id="2.60.200.20">
    <property type="match status" value="1"/>
</dbReference>
<dbReference type="EMBL" id="KB446536">
    <property type="protein sequence ID" value="EME47008.1"/>
    <property type="molecule type" value="Genomic_DNA"/>
</dbReference>
<dbReference type="PANTHER" id="PTHR15067:SF7">
    <property type="entry name" value="E3 UBIQUITIN-PROTEIN LIGASE DMA1-RELATED"/>
    <property type="match status" value="1"/>
</dbReference>
<dbReference type="InterPro" id="IPR013083">
    <property type="entry name" value="Znf_RING/FYVE/PHD"/>
</dbReference>
<evidence type="ECO:0000256" key="7">
    <source>
        <dbReference type="SAM" id="MobiDB-lite"/>
    </source>
</evidence>
<gene>
    <name evidence="10" type="ORF">DOTSEDRAFT_69102</name>
</gene>
<feature type="domain" description="FHA" evidence="8">
    <location>
        <begin position="211"/>
        <end position="271"/>
    </location>
</feature>
<dbReference type="GO" id="GO:0000151">
    <property type="term" value="C:ubiquitin ligase complex"/>
    <property type="evidence" value="ECO:0007669"/>
    <property type="project" value="TreeGrafter"/>
</dbReference>
<dbReference type="SUPFAM" id="SSF49879">
    <property type="entry name" value="SMAD/FHA domain"/>
    <property type="match status" value="1"/>
</dbReference>
<dbReference type="InterPro" id="IPR008984">
    <property type="entry name" value="SMAD_FHA_dom_sf"/>
</dbReference>
<dbReference type="Gene3D" id="3.30.40.10">
    <property type="entry name" value="Zinc/RING finger domain, C3HC4 (zinc finger)"/>
    <property type="match status" value="1"/>
</dbReference>
<reference evidence="11" key="1">
    <citation type="journal article" date="2012" name="PLoS Genet.">
        <title>The genomes of the fungal plant pathogens Cladosporium fulvum and Dothistroma septosporum reveal adaptation to different hosts and lifestyles but also signatures of common ancestry.</title>
        <authorList>
            <person name="de Wit P.J.G.M."/>
            <person name="van der Burgt A."/>
            <person name="Oekmen B."/>
            <person name="Stergiopoulos I."/>
            <person name="Abd-Elsalam K.A."/>
            <person name="Aerts A.L."/>
            <person name="Bahkali A.H."/>
            <person name="Beenen H.G."/>
            <person name="Chettri P."/>
            <person name="Cox M.P."/>
            <person name="Datema E."/>
            <person name="de Vries R.P."/>
            <person name="Dhillon B."/>
            <person name="Ganley A.R."/>
            <person name="Griffiths S.A."/>
            <person name="Guo Y."/>
            <person name="Hamelin R.C."/>
            <person name="Henrissat B."/>
            <person name="Kabir M.S."/>
            <person name="Jashni M.K."/>
            <person name="Kema G."/>
            <person name="Klaubauf S."/>
            <person name="Lapidus A."/>
            <person name="Levasseur A."/>
            <person name="Lindquist E."/>
            <person name="Mehrabi R."/>
            <person name="Ohm R.A."/>
            <person name="Owen T.J."/>
            <person name="Salamov A."/>
            <person name="Schwelm A."/>
            <person name="Schijlen E."/>
            <person name="Sun H."/>
            <person name="van den Burg H.A."/>
            <person name="van Ham R.C.H.J."/>
            <person name="Zhang S."/>
            <person name="Goodwin S.B."/>
            <person name="Grigoriev I.V."/>
            <person name="Collemare J."/>
            <person name="Bradshaw R.E."/>
        </authorList>
    </citation>
    <scope>NUCLEOTIDE SEQUENCE [LARGE SCALE GENOMIC DNA]</scope>
    <source>
        <strain evidence="11">NZE10 / CBS 128990</strain>
    </source>
</reference>
<dbReference type="SMART" id="SM00184">
    <property type="entry name" value="RING"/>
    <property type="match status" value="1"/>
</dbReference>
<evidence type="ECO:0000259" key="8">
    <source>
        <dbReference type="PROSITE" id="PS50006"/>
    </source>
</evidence>
<dbReference type="Pfam" id="PF00498">
    <property type="entry name" value="FHA"/>
    <property type="match status" value="1"/>
</dbReference>
<feature type="compositionally biased region" description="Polar residues" evidence="7">
    <location>
        <begin position="456"/>
        <end position="467"/>
    </location>
</feature>
<dbReference type="FunFam" id="2.60.200.20:FF:000030">
    <property type="entry name" value="FHA domain-containing protein"/>
    <property type="match status" value="1"/>
</dbReference>
<keyword evidence="5" id="KW-0862">Zinc</keyword>
<keyword evidence="3 6" id="KW-0863">Zinc-finger</keyword>
<name>N1PVN9_DOTSN</name>
<dbReference type="GO" id="GO:0032153">
    <property type="term" value="C:cell division site"/>
    <property type="evidence" value="ECO:0007669"/>
    <property type="project" value="TreeGrafter"/>
</dbReference>
<dbReference type="OrthoDB" id="687730at2759"/>
<dbReference type="STRING" id="675120.N1PVN9"/>
<keyword evidence="2" id="KW-0479">Metal-binding</keyword>
<evidence type="ECO:0000259" key="9">
    <source>
        <dbReference type="PROSITE" id="PS50089"/>
    </source>
</evidence>
<keyword evidence="11" id="KW-1185">Reference proteome</keyword>
<reference evidence="10 11" key="2">
    <citation type="journal article" date="2012" name="PLoS Pathog.">
        <title>Diverse lifestyles and strategies of plant pathogenesis encoded in the genomes of eighteen Dothideomycetes fungi.</title>
        <authorList>
            <person name="Ohm R.A."/>
            <person name="Feau N."/>
            <person name="Henrissat B."/>
            <person name="Schoch C.L."/>
            <person name="Horwitz B.A."/>
            <person name="Barry K.W."/>
            <person name="Condon B.J."/>
            <person name="Copeland A.C."/>
            <person name="Dhillon B."/>
            <person name="Glaser F."/>
            <person name="Hesse C.N."/>
            <person name="Kosti I."/>
            <person name="LaButti K."/>
            <person name="Lindquist E.A."/>
            <person name="Lucas S."/>
            <person name="Salamov A.A."/>
            <person name="Bradshaw R.E."/>
            <person name="Ciuffetti L."/>
            <person name="Hamelin R.C."/>
            <person name="Kema G.H.J."/>
            <person name="Lawrence C."/>
            <person name="Scott J.A."/>
            <person name="Spatafora J.W."/>
            <person name="Turgeon B.G."/>
            <person name="de Wit P.J.G.M."/>
            <person name="Zhong S."/>
            <person name="Goodwin S.B."/>
            <person name="Grigoriev I.V."/>
        </authorList>
    </citation>
    <scope>NUCLEOTIDE SEQUENCE [LARGE SCALE GENOMIC DNA]</scope>
    <source>
        <strain evidence="11">NZE10 / CBS 128990</strain>
    </source>
</reference>
<evidence type="ECO:0000256" key="1">
    <source>
        <dbReference type="ARBA" id="ARBA00022679"/>
    </source>
</evidence>
<dbReference type="GO" id="GO:0061630">
    <property type="term" value="F:ubiquitin protein ligase activity"/>
    <property type="evidence" value="ECO:0007669"/>
    <property type="project" value="TreeGrafter"/>
</dbReference>
<proteinExistence type="predicted"/>
<dbReference type="AlphaFoldDB" id="N1PVN9"/>
<dbReference type="GO" id="GO:0016567">
    <property type="term" value="P:protein ubiquitination"/>
    <property type="evidence" value="ECO:0007669"/>
    <property type="project" value="TreeGrafter"/>
</dbReference>
<feature type="region of interest" description="Disordered" evidence="7">
    <location>
        <begin position="1"/>
        <end position="151"/>
    </location>
</feature>
<dbReference type="SUPFAM" id="SSF57850">
    <property type="entry name" value="RING/U-box"/>
    <property type="match status" value="1"/>
</dbReference>
<dbReference type="PROSITE" id="PS50089">
    <property type="entry name" value="ZF_RING_2"/>
    <property type="match status" value="1"/>
</dbReference>
<feature type="region of interest" description="Disordered" evidence="7">
    <location>
        <begin position="408"/>
        <end position="563"/>
    </location>
</feature>
<evidence type="ECO:0000313" key="10">
    <source>
        <dbReference type="EMBL" id="EME47008.1"/>
    </source>
</evidence>
<feature type="compositionally biased region" description="Low complexity" evidence="7">
    <location>
        <begin position="107"/>
        <end position="123"/>
    </location>
</feature>
<feature type="compositionally biased region" description="Low complexity" evidence="7">
    <location>
        <begin position="1"/>
        <end position="29"/>
    </location>
</feature>
<accession>N1PVN9</accession>
<keyword evidence="1" id="KW-0808">Transferase</keyword>
<feature type="compositionally biased region" description="Polar residues" evidence="7">
    <location>
        <begin position="480"/>
        <end position="500"/>
    </location>
</feature>
<feature type="compositionally biased region" description="Basic and acidic residues" evidence="7">
    <location>
        <begin position="468"/>
        <end position="477"/>
    </location>
</feature>
<dbReference type="Proteomes" id="UP000016933">
    <property type="component" value="Unassembled WGS sequence"/>
</dbReference>
<dbReference type="InterPro" id="IPR000253">
    <property type="entry name" value="FHA_dom"/>
</dbReference>
<dbReference type="SMART" id="SM00240">
    <property type="entry name" value="FHA"/>
    <property type="match status" value="1"/>
</dbReference>
<evidence type="ECO:0000256" key="3">
    <source>
        <dbReference type="ARBA" id="ARBA00022771"/>
    </source>
</evidence>
<protein>
    <recommendedName>
        <fullName evidence="12">FHA domain-containing protein</fullName>
    </recommendedName>
</protein>
<organism evidence="10 11">
    <name type="scientific">Dothistroma septosporum (strain NZE10 / CBS 128990)</name>
    <name type="common">Red band needle blight fungus</name>
    <name type="synonym">Mycosphaerella pini</name>
    <dbReference type="NCBI Taxonomy" id="675120"/>
    <lineage>
        <taxon>Eukaryota</taxon>
        <taxon>Fungi</taxon>
        <taxon>Dikarya</taxon>
        <taxon>Ascomycota</taxon>
        <taxon>Pezizomycotina</taxon>
        <taxon>Dothideomycetes</taxon>
        <taxon>Dothideomycetidae</taxon>
        <taxon>Mycosphaerellales</taxon>
        <taxon>Mycosphaerellaceae</taxon>
        <taxon>Dothistroma</taxon>
    </lineage>
</organism>
<sequence length="584" mass="63115">MQIQSASSTASLTSANATPTSPTRPSRLRGLSYLRSYTRDHLHSYSANTSRTEAPPLVRSTSSPGATSPNSSPPPQQSNTFERGSGSAIQSGENGWIPAIQGRREAAPTTSTSTDTAAPEPSSMAMTRNRGAPTPTTTRHASETSHPVLRRPSAFEVASSLTDASASAAAGSKDQHPLIRFIPHVETRSSSRPSLRFDALSRTLKTPGSVVRVGRYSERDNNPTNADNDLPVGFKSKVVSRRHCEFWCTDGQWYIKDVKSSSGTFLNHVRLSSPGLESRPYPVNDGDIVQLGIDFKGGEEVIFRCVKIRVECNRGWQKSLNTFNTTAHKRLFKSALKAKNRDSDAASVNSSECSICLNPVAPCQALFVAPCSHVWHFKCVRGLINSPHYPNFSCPNCRFVADLEADVEQPDEGDYETDEAEDQPDVLLTGDDAGRDTPEGESGQTQSDDSYEHVQRTASAQRLISTSRQHEADDDLARLVNQTSLRTPSPQQEYSTNSVDPGPPGTSQPIRIGQPMSSTRYASGPSGARSVTPTSHAPFALSAGPMVDGPMTPRNDAGPFLLDGIQSTTEIGGLHVLEEHDPSR</sequence>